<gene>
    <name evidence="4" type="primary">LOC100829751</name>
    <name evidence="3" type="ORF">BRADI_4g44496v3</name>
</gene>
<accession>A0A0Q3EYU4</accession>
<feature type="domain" description="BURP" evidence="2">
    <location>
        <begin position="107"/>
        <end position="327"/>
    </location>
</feature>
<evidence type="ECO:0000259" key="2">
    <source>
        <dbReference type="PROSITE" id="PS51277"/>
    </source>
</evidence>
<feature type="signal peptide" evidence="1">
    <location>
        <begin position="1"/>
        <end position="24"/>
    </location>
</feature>
<organism evidence="3">
    <name type="scientific">Brachypodium distachyon</name>
    <name type="common">Purple false brome</name>
    <name type="synonym">Trachynia distachya</name>
    <dbReference type="NCBI Taxonomy" id="15368"/>
    <lineage>
        <taxon>Eukaryota</taxon>
        <taxon>Viridiplantae</taxon>
        <taxon>Streptophyta</taxon>
        <taxon>Embryophyta</taxon>
        <taxon>Tracheophyta</taxon>
        <taxon>Spermatophyta</taxon>
        <taxon>Magnoliopsida</taxon>
        <taxon>Liliopsida</taxon>
        <taxon>Poales</taxon>
        <taxon>Poaceae</taxon>
        <taxon>BOP clade</taxon>
        <taxon>Pooideae</taxon>
        <taxon>Stipodae</taxon>
        <taxon>Brachypodieae</taxon>
        <taxon>Brachypodium</taxon>
    </lineage>
</organism>
<name>A0A0Q3EYU4_BRADI</name>
<dbReference type="KEGG" id="bdi:100829751"/>
<reference evidence="3" key="2">
    <citation type="submission" date="2017-06" db="EMBL/GenBank/DDBJ databases">
        <title>WGS assembly of Brachypodium distachyon.</title>
        <authorList>
            <consortium name="The International Brachypodium Initiative"/>
            <person name="Lucas S."/>
            <person name="Harmon-Smith M."/>
            <person name="Lail K."/>
            <person name="Tice H."/>
            <person name="Grimwood J."/>
            <person name="Bruce D."/>
            <person name="Barry K."/>
            <person name="Shu S."/>
            <person name="Lindquist E."/>
            <person name="Wang M."/>
            <person name="Pitluck S."/>
            <person name="Vogel J.P."/>
            <person name="Garvin D.F."/>
            <person name="Mockler T.C."/>
            <person name="Schmutz J."/>
            <person name="Rokhsar D."/>
            <person name="Bevan M.W."/>
        </authorList>
    </citation>
    <scope>NUCLEOTIDE SEQUENCE</scope>
    <source>
        <strain evidence="3">Bd21</strain>
    </source>
</reference>
<reference evidence="4" key="3">
    <citation type="submission" date="2018-08" db="UniProtKB">
        <authorList>
            <consortium name="EnsemblPlants"/>
        </authorList>
    </citation>
    <scope>IDENTIFICATION</scope>
    <source>
        <strain evidence="4">cv. Bd21</strain>
    </source>
</reference>
<dbReference type="Pfam" id="PF03181">
    <property type="entry name" value="BURP"/>
    <property type="match status" value="1"/>
</dbReference>
<dbReference type="RefSeq" id="XP_003579027.1">
    <property type="nucleotide sequence ID" value="XM_003578979.4"/>
</dbReference>
<keyword evidence="1" id="KW-0732">Signal</keyword>
<dbReference type="AlphaFoldDB" id="A0A0Q3EYU4"/>
<dbReference type="Proteomes" id="UP000008810">
    <property type="component" value="Chromosome 4"/>
</dbReference>
<dbReference type="InterPro" id="IPR044816">
    <property type="entry name" value="BURP"/>
</dbReference>
<dbReference type="STRING" id="15368.A0A0Q3EYU4"/>
<dbReference type="InterPro" id="IPR004873">
    <property type="entry name" value="BURP_dom"/>
</dbReference>
<dbReference type="EnsemblPlants" id="KQJ92567">
    <property type="protein sequence ID" value="KQJ92567"/>
    <property type="gene ID" value="BRADI_4g44496v3"/>
</dbReference>
<protein>
    <recommendedName>
        <fullName evidence="2">BURP domain-containing protein</fullName>
    </recommendedName>
</protein>
<dbReference type="PANTHER" id="PTHR31236">
    <property type="entry name" value="BURP DOMAIN PROTEIN USPL1-LIKE"/>
    <property type="match status" value="1"/>
</dbReference>
<proteinExistence type="predicted"/>
<evidence type="ECO:0000313" key="4">
    <source>
        <dbReference type="EnsemblPlants" id="KQJ92567"/>
    </source>
</evidence>
<sequence length="327" mass="34975">MSSFSMDRLPVAGLLAFLLLPILSIEIGDATTGAPAEEYWKSALPNNTPMPASLSRLIRGRSSVNNGYDKSATKAQLRKACGIYNRYEKSATEEQMQQHHAAGVALFFLESDIQPGKKLTLHFMPAYVAGEKFLPRGEADAIPFSSDKIPEILSRFSLSPGSAEAAEVAETLRDCERPAAKGERKACATSLESMVDFAVSGLGTSHVRVTSTAVVAGGKEDSFQKQEYTVAGVKRASAAAGAQRLVVCHAEPYAYAVFSCHLARATRAYTVSVVGEDGTAAEAAAVCHTDTAGWNPKHLALQMLNVKPGTVPVCHFLPQNDVVWARS</sequence>
<dbReference type="EMBL" id="CM000883">
    <property type="protein sequence ID" value="KQJ92567.1"/>
    <property type="molecule type" value="Genomic_DNA"/>
</dbReference>
<reference evidence="3 4" key="1">
    <citation type="journal article" date="2010" name="Nature">
        <title>Genome sequencing and analysis of the model grass Brachypodium distachyon.</title>
        <authorList>
            <consortium name="International Brachypodium Initiative"/>
        </authorList>
    </citation>
    <scope>NUCLEOTIDE SEQUENCE [LARGE SCALE GENOMIC DNA]</scope>
    <source>
        <strain evidence="3 4">Bd21</strain>
    </source>
</reference>
<evidence type="ECO:0000313" key="5">
    <source>
        <dbReference type="Proteomes" id="UP000008810"/>
    </source>
</evidence>
<evidence type="ECO:0000256" key="1">
    <source>
        <dbReference type="SAM" id="SignalP"/>
    </source>
</evidence>
<feature type="chain" id="PRO_5043129069" description="BURP domain-containing protein" evidence="1">
    <location>
        <begin position="25"/>
        <end position="327"/>
    </location>
</feature>
<evidence type="ECO:0000313" key="3">
    <source>
        <dbReference type="EMBL" id="KQJ92567.1"/>
    </source>
</evidence>
<dbReference type="OrthoDB" id="780559at2759"/>
<dbReference type="Gramene" id="KQJ92567">
    <property type="protein sequence ID" value="KQJ92567"/>
    <property type="gene ID" value="BRADI_4g44496v3"/>
</dbReference>
<dbReference type="GeneID" id="100829751"/>
<keyword evidence="5" id="KW-1185">Reference proteome</keyword>
<dbReference type="PANTHER" id="PTHR31236:SF2">
    <property type="entry name" value="BURP DOMAIN PROTEIN RD22"/>
    <property type="match status" value="1"/>
</dbReference>
<dbReference type="SMART" id="SM01045">
    <property type="entry name" value="BURP"/>
    <property type="match status" value="1"/>
</dbReference>
<dbReference type="PROSITE" id="PS51277">
    <property type="entry name" value="BURP"/>
    <property type="match status" value="1"/>
</dbReference>